<feature type="domain" description="DnaB/C C-terminal" evidence="3">
    <location>
        <begin position="332"/>
        <end position="405"/>
    </location>
</feature>
<evidence type="ECO:0000313" key="5">
    <source>
        <dbReference type="EMBL" id="MDQ0165286.1"/>
    </source>
</evidence>
<comment type="caution">
    <text evidence="5">The sequence shown here is derived from an EMBL/GenBank/DDBJ whole genome shotgun (WGS) entry which is preliminary data.</text>
</comment>
<dbReference type="EMBL" id="JAUSTY010000004">
    <property type="protein sequence ID" value="MDQ0165286.1"/>
    <property type="molecule type" value="Genomic_DNA"/>
</dbReference>
<feature type="compositionally biased region" description="Polar residues" evidence="2">
    <location>
        <begin position="428"/>
        <end position="441"/>
    </location>
</feature>
<feature type="compositionally biased region" description="Basic and acidic residues" evidence="2">
    <location>
        <begin position="480"/>
        <end position="500"/>
    </location>
</feature>
<evidence type="ECO:0000256" key="1">
    <source>
        <dbReference type="ARBA" id="ARBA00093462"/>
    </source>
</evidence>
<dbReference type="RefSeq" id="WP_307392179.1">
    <property type="nucleotide sequence ID" value="NZ_BAAADK010000045.1"/>
</dbReference>
<dbReference type="InterPro" id="IPR006343">
    <property type="entry name" value="DnaB/C_C"/>
</dbReference>
<keyword evidence="6" id="KW-1185">Reference proteome</keyword>
<dbReference type="InterPro" id="IPR058660">
    <property type="entry name" value="WHD_DnaB"/>
</dbReference>
<feature type="region of interest" description="Disordered" evidence="2">
    <location>
        <begin position="416"/>
        <end position="500"/>
    </location>
</feature>
<accession>A0ABT9VWB7</accession>
<proteinExistence type="inferred from homology"/>
<feature type="compositionally biased region" description="Basic and acidic residues" evidence="2">
    <location>
        <begin position="455"/>
        <end position="473"/>
    </location>
</feature>
<dbReference type="Pfam" id="PF07261">
    <property type="entry name" value="DnaB_2"/>
    <property type="match status" value="1"/>
</dbReference>
<feature type="domain" description="Replicative helicase loading/DNA remodeling protein DnaB N-terminal winged helix" evidence="4">
    <location>
        <begin position="8"/>
        <end position="178"/>
    </location>
</feature>
<evidence type="ECO:0000313" key="6">
    <source>
        <dbReference type="Proteomes" id="UP001235840"/>
    </source>
</evidence>
<dbReference type="Pfam" id="PF25888">
    <property type="entry name" value="WHD_DnaB"/>
    <property type="match status" value="1"/>
</dbReference>
<sequence length="500" mass="58590">MALVWNEVKPIDGFRVQAKRILSHTEHKTLTHLYQPIIGALSYALYLTLLDEVEGERLFSVEKNHQWLMKVMNQSLDVIYQSRLRLEALGLLKTYVLHKDEDQTLFEYELYHPLTPEQYFGDDLLSICLYNQVGAQRYKELRVRYSANTIQGGENLQKQKHEITKEFHQVFSSLSPSELVAKRGSELNDQLSELEQSYPLPKQADSYSGSPTFERFALDIDVLKSLLMKGLKADEIYNGQSLPYIKKIAFFYQLDEWSISRIVQDSLSNQEQLDLGVLSEKAKEWYRFQEGGQPPRIIHDVQPIEKRVFTKPEELTEEERHLYQLENLSPLQLLEQFQRGGKVAEADVRLAEELLLEYKLEPAVINLLLEYIFYTNNYKLPRSLVTKVAAHWKRFNVQTVKEAQELALKEQQQYKEWQSKQEQKDGGSKSTGRANSRNKQPIRTDKLPPWIEAQQKNEREMQRADSKIEKEESMGLTEAEQERRRRIEEKLKSLESMRSK</sequence>
<gene>
    <name evidence="5" type="ORF">J2S11_001186</name>
</gene>
<reference evidence="5 6" key="1">
    <citation type="submission" date="2023-07" db="EMBL/GenBank/DDBJ databases">
        <title>Genomic Encyclopedia of Type Strains, Phase IV (KMG-IV): sequencing the most valuable type-strain genomes for metagenomic binning, comparative biology and taxonomic classification.</title>
        <authorList>
            <person name="Goeker M."/>
        </authorList>
    </citation>
    <scope>NUCLEOTIDE SEQUENCE [LARGE SCALE GENOMIC DNA]</scope>
    <source>
        <strain evidence="5 6">DSM 12751</strain>
    </source>
</reference>
<protein>
    <submittedName>
        <fullName evidence="5">Replication initiation and membrane attachment protein</fullName>
    </submittedName>
</protein>
<name>A0ABT9VWB7_9BACI</name>
<organism evidence="5 6">
    <name type="scientific">Caldalkalibacillus horti</name>
    <dbReference type="NCBI Taxonomy" id="77523"/>
    <lineage>
        <taxon>Bacteria</taxon>
        <taxon>Bacillati</taxon>
        <taxon>Bacillota</taxon>
        <taxon>Bacilli</taxon>
        <taxon>Bacillales</taxon>
        <taxon>Bacillaceae</taxon>
        <taxon>Caldalkalibacillus</taxon>
    </lineage>
</organism>
<dbReference type="Proteomes" id="UP001235840">
    <property type="component" value="Unassembled WGS sequence"/>
</dbReference>
<feature type="compositionally biased region" description="Basic and acidic residues" evidence="2">
    <location>
        <begin position="417"/>
        <end position="427"/>
    </location>
</feature>
<evidence type="ECO:0000259" key="3">
    <source>
        <dbReference type="Pfam" id="PF07261"/>
    </source>
</evidence>
<comment type="similarity">
    <text evidence="1">Belongs to the DnaB/DnaD family.</text>
</comment>
<evidence type="ECO:0000259" key="4">
    <source>
        <dbReference type="Pfam" id="PF25888"/>
    </source>
</evidence>
<evidence type="ECO:0000256" key="2">
    <source>
        <dbReference type="SAM" id="MobiDB-lite"/>
    </source>
</evidence>